<dbReference type="Proteomes" id="UP001530293">
    <property type="component" value="Unassembled WGS sequence"/>
</dbReference>
<organism evidence="3 4">
    <name type="scientific">Discostella pseudostelligera</name>
    <dbReference type="NCBI Taxonomy" id="259834"/>
    <lineage>
        <taxon>Eukaryota</taxon>
        <taxon>Sar</taxon>
        <taxon>Stramenopiles</taxon>
        <taxon>Ochrophyta</taxon>
        <taxon>Bacillariophyta</taxon>
        <taxon>Coscinodiscophyceae</taxon>
        <taxon>Thalassiosirophycidae</taxon>
        <taxon>Stephanodiscales</taxon>
        <taxon>Stephanodiscaceae</taxon>
        <taxon>Discostella</taxon>
    </lineage>
</organism>
<dbReference type="InterPro" id="IPR023393">
    <property type="entry name" value="START-like_dom_sf"/>
</dbReference>
<dbReference type="PANTHER" id="PTHR34060:SF1">
    <property type="entry name" value="POLYKETIDE CYCLASE _ DEHYDRASE AND LIPID TRANSPORT PROTEIN"/>
    <property type="match status" value="1"/>
</dbReference>
<feature type="compositionally biased region" description="Low complexity" evidence="1">
    <location>
        <begin position="373"/>
        <end position="389"/>
    </location>
</feature>
<protein>
    <recommendedName>
        <fullName evidence="2">Coenzyme Q-binding protein COQ10 START domain-containing protein</fullName>
    </recommendedName>
</protein>
<feature type="region of interest" description="Disordered" evidence="1">
    <location>
        <begin position="145"/>
        <end position="167"/>
    </location>
</feature>
<dbReference type="AlphaFoldDB" id="A0ABD3MD17"/>
<accession>A0ABD3MD17</accession>
<dbReference type="SUPFAM" id="SSF55961">
    <property type="entry name" value="Bet v1-like"/>
    <property type="match status" value="1"/>
</dbReference>
<sequence length="426" mass="47579">MHNTPFLLVDGSRARLAFTPPSPILKPSHSLSLKRSTTIQLSSTSRRHANMASTRDSSHQLHRHRKQSSKTIMPKIKSPSNSYSQFYKDGILVGIERTSPNSRRISGEVIMDTSIDAIWSILTDYDNLNLHVPNLVESKVISNRDSSSNGLVGDSRAGGGGRGPRVHQKGAQRIFGFEFSADVTLEMKEYIHHPGGNNEMKTYSIDFQCVQSQCFSQFDGSWILEEYSNSRTMVRYIVDVMPRGPVPVAALEWRIKEDVPVNILAVSKSARAVNIERKDNLQAQKVEESIPETRQQLQKESPSPPKQNQQRRFQQSPSPLQLNNPLQQLSNMAANNIKQTAKLILPPSVISTAERAISAIHNSIPSTGVRQMISTSSTTSTTIKTNKSNGDGADELPRVKLDVTDFIDWYQDETMAVYLEDFSEQS</sequence>
<dbReference type="Pfam" id="PF03364">
    <property type="entry name" value="Polyketide_cyc"/>
    <property type="match status" value="1"/>
</dbReference>
<gene>
    <name evidence="3" type="ORF">ACHAWU_006090</name>
</gene>
<proteinExistence type="predicted"/>
<feature type="region of interest" description="Disordered" evidence="1">
    <location>
        <begin position="284"/>
        <end position="324"/>
    </location>
</feature>
<feature type="compositionally biased region" description="Low complexity" evidence="1">
    <location>
        <begin position="314"/>
        <end position="324"/>
    </location>
</feature>
<feature type="domain" description="Coenzyme Q-binding protein COQ10 START" evidence="2">
    <location>
        <begin position="114"/>
        <end position="263"/>
    </location>
</feature>
<feature type="region of interest" description="Disordered" evidence="1">
    <location>
        <begin position="373"/>
        <end position="393"/>
    </location>
</feature>
<evidence type="ECO:0000313" key="3">
    <source>
        <dbReference type="EMBL" id="KAL3758430.1"/>
    </source>
</evidence>
<dbReference type="InterPro" id="IPR005031">
    <property type="entry name" value="COQ10_START"/>
</dbReference>
<dbReference type="PANTHER" id="PTHR34060">
    <property type="entry name" value="POLYKETIDE CYCLASE / DEHYDRASE AND LIPID TRANSPORT PROTEIN"/>
    <property type="match status" value="1"/>
</dbReference>
<comment type="caution">
    <text evidence="3">The sequence shown here is derived from an EMBL/GenBank/DDBJ whole genome shotgun (WGS) entry which is preliminary data.</text>
</comment>
<evidence type="ECO:0000259" key="2">
    <source>
        <dbReference type="Pfam" id="PF03364"/>
    </source>
</evidence>
<evidence type="ECO:0000313" key="4">
    <source>
        <dbReference type="Proteomes" id="UP001530293"/>
    </source>
</evidence>
<dbReference type="Gene3D" id="3.30.530.20">
    <property type="match status" value="1"/>
</dbReference>
<feature type="region of interest" description="Disordered" evidence="1">
    <location>
        <begin position="40"/>
        <end position="80"/>
    </location>
</feature>
<name>A0ABD3MD17_9STRA</name>
<keyword evidence="4" id="KW-1185">Reference proteome</keyword>
<evidence type="ECO:0000256" key="1">
    <source>
        <dbReference type="SAM" id="MobiDB-lite"/>
    </source>
</evidence>
<reference evidence="3 4" key="1">
    <citation type="submission" date="2024-10" db="EMBL/GenBank/DDBJ databases">
        <title>Updated reference genomes for cyclostephanoid diatoms.</title>
        <authorList>
            <person name="Roberts W.R."/>
            <person name="Alverson A.J."/>
        </authorList>
    </citation>
    <scope>NUCLEOTIDE SEQUENCE [LARGE SCALE GENOMIC DNA]</scope>
    <source>
        <strain evidence="3 4">AJA232-27</strain>
    </source>
</reference>
<dbReference type="EMBL" id="JALLBG020000231">
    <property type="protein sequence ID" value="KAL3758430.1"/>
    <property type="molecule type" value="Genomic_DNA"/>
</dbReference>
<feature type="compositionally biased region" description="Polar residues" evidence="1">
    <location>
        <begin position="292"/>
        <end position="313"/>
    </location>
</feature>